<keyword evidence="6 7" id="KW-0833">Ubl conjugation pathway</keyword>
<organism evidence="9">
    <name type="scientific">Sesamum radiatum</name>
    <name type="common">Black benniseed</name>
    <dbReference type="NCBI Taxonomy" id="300843"/>
    <lineage>
        <taxon>Eukaryota</taxon>
        <taxon>Viridiplantae</taxon>
        <taxon>Streptophyta</taxon>
        <taxon>Embryophyta</taxon>
        <taxon>Tracheophyta</taxon>
        <taxon>Spermatophyta</taxon>
        <taxon>Magnoliopsida</taxon>
        <taxon>eudicotyledons</taxon>
        <taxon>Gunneridae</taxon>
        <taxon>Pentapetalae</taxon>
        <taxon>asterids</taxon>
        <taxon>lamiids</taxon>
        <taxon>Lamiales</taxon>
        <taxon>Pedaliaceae</taxon>
        <taxon>Sesamum</taxon>
    </lineage>
</organism>
<dbReference type="Gene3D" id="1.25.10.10">
    <property type="entry name" value="Leucine-rich Repeat Variant"/>
    <property type="match status" value="1"/>
</dbReference>
<evidence type="ECO:0000256" key="5">
    <source>
        <dbReference type="ARBA" id="ARBA00022737"/>
    </source>
</evidence>
<dbReference type="PROSITE" id="PS51698">
    <property type="entry name" value="U_BOX"/>
    <property type="match status" value="1"/>
</dbReference>
<dbReference type="InterPro" id="IPR058678">
    <property type="entry name" value="ARM_PUB"/>
</dbReference>
<evidence type="ECO:0000256" key="2">
    <source>
        <dbReference type="ARBA" id="ARBA00003861"/>
    </source>
</evidence>
<name>A0AAW2RH77_SESRA</name>
<reference evidence="9" key="1">
    <citation type="submission" date="2020-06" db="EMBL/GenBank/DDBJ databases">
        <authorList>
            <person name="Li T."/>
            <person name="Hu X."/>
            <person name="Zhang T."/>
            <person name="Song X."/>
            <person name="Zhang H."/>
            <person name="Dai N."/>
            <person name="Sheng W."/>
            <person name="Hou X."/>
            <person name="Wei L."/>
        </authorList>
    </citation>
    <scope>NUCLEOTIDE SEQUENCE</scope>
    <source>
        <strain evidence="9">G02</strain>
        <tissue evidence="9">Leaf</tissue>
    </source>
</reference>
<comment type="caution">
    <text evidence="9">The sequence shown here is derived from an EMBL/GenBank/DDBJ whole genome shotgun (WGS) entry which is preliminary data.</text>
</comment>
<dbReference type="CDD" id="cd16664">
    <property type="entry name" value="RING-Ubox_PUB"/>
    <property type="match status" value="1"/>
</dbReference>
<dbReference type="InterPro" id="IPR045185">
    <property type="entry name" value="PUB22/23/24-like"/>
</dbReference>
<accession>A0AAW2RH77</accession>
<dbReference type="SUPFAM" id="SSF57850">
    <property type="entry name" value="RING/U-box"/>
    <property type="match status" value="1"/>
</dbReference>
<reference evidence="9" key="2">
    <citation type="journal article" date="2024" name="Plant">
        <title>Genomic evolution and insights into agronomic trait innovations of Sesamum species.</title>
        <authorList>
            <person name="Miao H."/>
            <person name="Wang L."/>
            <person name="Qu L."/>
            <person name="Liu H."/>
            <person name="Sun Y."/>
            <person name="Le M."/>
            <person name="Wang Q."/>
            <person name="Wei S."/>
            <person name="Zheng Y."/>
            <person name="Lin W."/>
            <person name="Duan Y."/>
            <person name="Cao H."/>
            <person name="Xiong S."/>
            <person name="Wang X."/>
            <person name="Wei L."/>
            <person name="Li C."/>
            <person name="Ma Q."/>
            <person name="Ju M."/>
            <person name="Zhao R."/>
            <person name="Li G."/>
            <person name="Mu C."/>
            <person name="Tian Q."/>
            <person name="Mei H."/>
            <person name="Zhang T."/>
            <person name="Gao T."/>
            <person name="Zhang H."/>
        </authorList>
    </citation>
    <scope>NUCLEOTIDE SEQUENCE</scope>
    <source>
        <strain evidence="9">G02</strain>
    </source>
</reference>
<dbReference type="Pfam" id="PF25598">
    <property type="entry name" value="ARM_PUB"/>
    <property type="match status" value="1"/>
</dbReference>
<dbReference type="PANTHER" id="PTHR22849">
    <property type="entry name" value="WDSAM1 PROTEIN"/>
    <property type="match status" value="1"/>
</dbReference>
<dbReference type="EMBL" id="JACGWJ010000013">
    <property type="protein sequence ID" value="KAL0379193.1"/>
    <property type="molecule type" value="Genomic_DNA"/>
</dbReference>
<dbReference type="PANTHER" id="PTHR22849:SF158">
    <property type="entry name" value="U-BOX DOMAIN-CONTAINING PROTEIN"/>
    <property type="match status" value="1"/>
</dbReference>
<dbReference type="InterPro" id="IPR016024">
    <property type="entry name" value="ARM-type_fold"/>
</dbReference>
<dbReference type="EC" id="2.3.2.27" evidence="7"/>
<evidence type="ECO:0000256" key="1">
    <source>
        <dbReference type="ARBA" id="ARBA00000900"/>
    </source>
</evidence>
<dbReference type="FunFam" id="3.30.40.10:FF:000502">
    <property type="entry name" value="RING-type E3 ubiquitin transferase"/>
    <property type="match status" value="1"/>
</dbReference>
<dbReference type="InterPro" id="IPR013083">
    <property type="entry name" value="Znf_RING/FYVE/PHD"/>
</dbReference>
<dbReference type="SUPFAM" id="SSF48371">
    <property type="entry name" value="ARM repeat"/>
    <property type="match status" value="1"/>
</dbReference>
<evidence type="ECO:0000256" key="3">
    <source>
        <dbReference type="ARBA" id="ARBA00004906"/>
    </source>
</evidence>
<dbReference type="InterPro" id="IPR045210">
    <property type="entry name" value="RING-Ubox_PUB"/>
</dbReference>
<dbReference type="InterPro" id="IPR003613">
    <property type="entry name" value="Ubox_domain"/>
</dbReference>
<keyword evidence="5" id="KW-0677">Repeat</keyword>
<evidence type="ECO:0000256" key="4">
    <source>
        <dbReference type="ARBA" id="ARBA00022679"/>
    </source>
</evidence>
<protein>
    <recommendedName>
        <fullName evidence="7 8">U-box domain-containing protein</fullName>
        <ecNumber evidence="7">2.3.2.27</ecNumber>
    </recommendedName>
    <alternativeName>
        <fullName evidence="7">RING-type E3 ubiquitin transferase PUB</fullName>
    </alternativeName>
</protein>
<gene>
    <name evidence="9" type="ORF">Sradi_3224800</name>
</gene>
<dbReference type="SMART" id="SM00504">
    <property type="entry name" value="Ubox"/>
    <property type="match status" value="1"/>
</dbReference>
<dbReference type="AlphaFoldDB" id="A0AAW2RH77"/>
<evidence type="ECO:0000313" key="9">
    <source>
        <dbReference type="EMBL" id="KAL0379193.1"/>
    </source>
</evidence>
<dbReference type="Pfam" id="PF04564">
    <property type="entry name" value="U-box"/>
    <property type="match status" value="1"/>
</dbReference>
<dbReference type="GO" id="GO:0016567">
    <property type="term" value="P:protein ubiquitination"/>
    <property type="evidence" value="ECO:0007669"/>
    <property type="project" value="UniProtKB-UniRule"/>
</dbReference>
<evidence type="ECO:0000259" key="8">
    <source>
        <dbReference type="PROSITE" id="PS51698"/>
    </source>
</evidence>
<evidence type="ECO:0000256" key="6">
    <source>
        <dbReference type="ARBA" id="ARBA00022786"/>
    </source>
</evidence>
<comment type="function">
    <text evidence="2 7">Functions as an E3 ubiquitin ligase.</text>
</comment>
<keyword evidence="4 7" id="KW-0808">Transferase</keyword>
<comment type="pathway">
    <text evidence="3 7">Protein modification; protein ubiquitination.</text>
</comment>
<dbReference type="GO" id="GO:0061630">
    <property type="term" value="F:ubiquitin protein ligase activity"/>
    <property type="evidence" value="ECO:0007669"/>
    <property type="project" value="UniProtKB-UniRule"/>
</dbReference>
<evidence type="ECO:0000256" key="7">
    <source>
        <dbReference type="RuleBase" id="RU369093"/>
    </source>
</evidence>
<feature type="domain" description="U-box" evidence="8">
    <location>
        <begin position="10"/>
        <end position="84"/>
    </location>
</feature>
<dbReference type="InterPro" id="IPR011989">
    <property type="entry name" value="ARM-like"/>
</dbReference>
<proteinExistence type="predicted"/>
<comment type="catalytic activity">
    <reaction evidence="1 7">
        <text>S-ubiquitinyl-[E2 ubiquitin-conjugating enzyme]-L-cysteine + [acceptor protein]-L-lysine = [E2 ubiquitin-conjugating enzyme]-L-cysteine + N(6)-ubiquitinyl-[acceptor protein]-L-lysine.</text>
        <dbReference type="EC" id="2.3.2.27"/>
    </reaction>
</comment>
<dbReference type="Gene3D" id="3.30.40.10">
    <property type="entry name" value="Zinc/RING finger domain, C3HC4 (zinc finger)"/>
    <property type="match status" value="1"/>
</dbReference>
<sequence length="434" mass="47690">MVIKDDLYISVPSYFRCPISLDVMKSPVSLCTGVTYDRSSIQRWLDGGNNTCPATMQVLHTKELIPNHTLHRLIKIWSDSVLTRQSGSPPPPPPESLSTDQARELVRQLENDLRDLKESSVFCSSVVVRNLSRLVLFAGETEENGRFLGAAGGRILPLLVACIGKVKDLGFLEKIVLFCNVLMKNLSKDDVEEHANALKSMVGTGNCDLKAAIMVGLKQGKLELRIAVARFLELMAARLCLELHSSPISEDDEIYSELLRLITTSDLNPDAMDASLSFLTRLVVLKRNRVKMIRAGGVKVLAAALSQAELSAPLSEKVLKLLEMSSGCKEGRNEICASETCVRAIVKKVLKVSNAATEHAVTVLWSLCCLFGDKRAAAALAESNGMAKILLLLQSNCSPAVRQMCRDLLRVLRCSSKNSCVSWYDTKTTHIMPF</sequence>